<dbReference type="GO" id="GO:0016491">
    <property type="term" value="F:oxidoreductase activity"/>
    <property type="evidence" value="ECO:0007669"/>
    <property type="project" value="InterPro"/>
</dbReference>
<keyword evidence="7 11" id="KW-0665">Pyrimidine biosynthesis</keyword>
<organism evidence="15 16">
    <name type="scientific">Clostridium kluyveri</name>
    <dbReference type="NCBI Taxonomy" id="1534"/>
    <lineage>
        <taxon>Bacteria</taxon>
        <taxon>Bacillati</taxon>
        <taxon>Bacillota</taxon>
        <taxon>Clostridia</taxon>
        <taxon>Eubacteriales</taxon>
        <taxon>Clostridiaceae</taxon>
        <taxon>Clostridium</taxon>
    </lineage>
</organism>
<dbReference type="Gene3D" id="2.40.30.10">
    <property type="entry name" value="Translation factors"/>
    <property type="match status" value="1"/>
</dbReference>
<dbReference type="GO" id="GO:0009055">
    <property type="term" value="F:electron transfer activity"/>
    <property type="evidence" value="ECO:0007669"/>
    <property type="project" value="UniProtKB-UniRule"/>
</dbReference>
<dbReference type="EMBL" id="CP018335">
    <property type="protein sequence ID" value="APM40627.1"/>
    <property type="molecule type" value="Genomic_DNA"/>
</dbReference>
<dbReference type="PIRSF" id="PIRSF006816">
    <property type="entry name" value="Cyc3_hyd_g"/>
    <property type="match status" value="1"/>
</dbReference>
<dbReference type="InterPro" id="IPR017938">
    <property type="entry name" value="Riboflavin_synthase-like_b-brl"/>
</dbReference>
<dbReference type="AlphaFoldDB" id="A0A1L5FCC7"/>
<evidence type="ECO:0000256" key="1">
    <source>
        <dbReference type="ARBA" id="ARBA00006422"/>
    </source>
</evidence>
<comment type="subunit">
    <text evidence="11">Heterotetramer of 2 PyrK and 2 PyrD type B subunits.</text>
</comment>
<feature type="binding site" evidence="11 13">
    <location>
        <position position="230"/>
    </location>
    <ligand>
        <name>[2Fe-2S] cluster</name>
        <dbReference type="ChEBI" id="CHEBI:190135"/>
    </ligand>
</feature>
<evidence type="ECO:0000256" key="2">
    <source>
        <dbReference type="ARBA" id="ARBA00022448"/>
    </source>
</evidence>
<evidence type="ECO:0000256" key="10">
    <source>
        <dbReference type="ARBA" id="ARBA00023014"/>
    </source>
</evidence>
<dbReference type="InterPro" id="IPR012165">
    <property type="entry name" value="Cyt_c3_hydrogenase_gsu"/>
</dbReference>
<keyword evidence="10 11" id="KW-0411">Iron-sulfur</keyword>
<dbReference type="PANTHER" id="PTHR43513:SF3">
    <property type="entry name" value="DIHYDROOROTATE DEHYDROGENASE B (NAD(+)), ELECTRON TRANSFER SUBUNIT-RELATED"/>
    <property type="match status" value="1"/>
</dbReference>
<dbReference type="InterPro" id="IPR017927">
    <property type="entry name" value="FAD-bd_FR_type"/>
</dbReference>
<dbReference type="GO" id="GO:0044205">
    <property type="term" value="P:'de novo' UMP biosynthetic process"/>
    <property type="evidence" value="ECO:0007669"/>
    <property type="project" value="UniProtKB-UniRule"/>
</dbReference>
<feature type="binding site" evidence="11 13">
    <location>
        <position position="233"/>
    </location>
    <ligand>
        <name>[2Fe-2S] cluster</name>
        <dbReference type="ChEBI" id="CHEBI:190135"/>
    </ligand>
</feature>
<evidence type="ECO:0000256" key="3">
    <source>
        <dbReference type="ARBA" id="ARBA00022630"/>
    </source>
</evidence>
<dbReference type="GO" id="GO:0050660">
    <property type="term" value="F:flavin adenine dinucleotide binding"/>
    <property type="evidence" value="ECO:0007669"/>
    <property type="project" value="InterPro"/>
</dbReference>
<accession>A0A1L5FCC7</accession>
<feature type="binding site" evidence="11 13">
    <location>
        <position position="245"/>
    </location>
    <ligand>
        <name>[2Fe-2S] cluster</name>
        <dbReference type="ChEBI" id="CHEBI:190135"/>
    </ligand>
</feature>
<evidence type="ECO:0000256" key="13">
    <source>
        <dbReference type="PIRSR" id="PIRSR006816-2"/>
    </source>
</evidence>
<dbReference type="HAMAP" id="MF_01211">
    <property type="entry name" value="DHODB_Fe_S_bind"/>
    <property type="match status" value="1"/>
</dbReference>
<evidence type="ECO:0000256" key="4">
    <source>
        <dbReference type="ARBA" id="ARBA00022714"/>
    </source>
</evidence>
<keyword evidence="9 11" id="KW-0408">Iron</keyword>
<dbReference type="NCBIfam" id="NF000798">
    <property type="entry name" value="PRK00054.1-3"/>
    <property type="match status" value="1"/>
</dbReference>
<dbReference type="Gene3D" id="3.40.50.80">
    <property type="entry name" value="Nucleotide-binding domain of ferredoxin-NADP reductase (FNR) module"/>
    <property type="match status" value="1"/>
</dbReference>
<keyword evidence="6 11" id="KW-0274">FAD</keyword>
<dbReference type="GO" id="GO:0051537">
    <property type="term" value="F:2 iron, 2 sulfur cluster binding"/>
    <property type="evidence" value="ECO:0007669"/>
    <property type="project" value="UniProtKB-KW"/>
</dbReference>
<comment type="pathway">
    <text evidence="11">Pyrimidine metabolism; UMP biosynthesis via de novo pathway; orotate from (S)-dihydroorotate (NAD(+) route): step 1/1.</text>
</comment>
<dbReference type="InterPro" id="IPR039261">
    <property type="entry name" value="FNR_nucleotide-bd"/>
</dbReference>
<name>A0A1L5FCC7_CLOKL</name>
<dbReference type="Pfam" id="PF10418">
    <property type="entry name" value="DHODB_Fe-S_bind"/>
    <property type="match status" value="1"/>
</dbReference>
<dbReference type="SUPFAM" id="SSF52343">
    <property type="entry name" value="Ferredoxin reductase-like, C-terminal NADP-linked domain"/>
    <property type="match status" value="1"/>
</dbReference>
<sequence length="258" mass="29355">MKSKLDYTVEKVFENKKIAENLYELEIQGDFKGIPGQFYMLRCWDMEPVLWRPISIHYLDEKRIIFLYHVTGRGTKKLSSLKSGDEIKILGPLGNGFCIEDIMKKNTAVIAGGIGIAPMFYTVENIRETIKKDKLLYKDYKLDLYAGFKDNTYCMEKFKPLVDNIYVSTETGVEGKKGYITDIFEPEKYDVVLCCGPQIMMKKVINMCREKQITVYVSMENRMACGIGACLVCTCNTIGGNKRVCKDGPVFLGTDVVI</sequence>
<evidence type="ECO:0000259" key="14">
    <source>
        <dbReference type="PROSITE" id="PS51384"/>
    </source>
</evidence>
<comment type="similarity">
    <text evidence="1 11">Belongs to the PyrK family.</text>
</comment>
<keyword evidence="3 11" id="KW-0285">Flavoprotein</keyword>
<evidence type="ECO:0000256" key="12">
    <source>
        <dbReference type="PIRSR" id="PIRSR006816-1"/>
    </source>
</evidence>
<dbReference type="SUPFAM" id="SSF63380">
    <property type="entry name" value="Riboflavin synthase domain-like"/>
    <property type="match status" value="1"/>
</dbReference>
<reference evidence="15 16" key="1">
    <citation type="submission" date="2016-12" db="EMBL/GenBank/DDBJ databases">
        <title>Complete genome sequence of Clostridium kluyveri JZZ isolated from the pit mud of a Chinese flavor liquor-making factory.</title>
        <authorList>
            <person name="Wang Y."/>
        </authorList>
    </citation>
    <scope>NUCLEOTIDE SEQUENCE [LARGE SCALE GENOMIC DNA]</scope>
    <source>
        <strain evidence="15 16">JZZ</strain>
    </source>
</reference>
<proteinExistence type="inferred from homology"/>
<evidence type="ECO:0000256" key="6">
    <source>
        <dbReference type="ARBA" id="ARBA00022827"/>
    </source>
</evidence>
<dbReference type="RefSeq" id="WP_073540201.1">
    <property type="nucleotide sequence ID" value="NZ_CP018335.1"/>
</dbReference>
<comment type="cofactor">
    <cofactor evidence="13">
        <name>[2Fe-2S] cluster</name>
        <dbReference type="ChEBI" id="CHEBI:190135"/>
    </cofactor>
    <text evidence="13">Binds 1 [2Fe-2S] cluster per subunit.</text>
</comment>
<dbReference type="Gene3D" id="2.10.240.10">
    <property type="entry name" value="Dihydroorotate dehydrogenase, electron transfer subunit"/>
    <property type="match status" value="1"/>
</dbReference>
<gene>
    <name evidence="11" type="primary">pyrK</name>
    <name evidence="15" type="ORF">BS101_18810</name>
</gene>
<protein>
    <recommendedName>
        <fullName evidence="11">Dihydroorotate dehydrogenase B (NAD(+)), electron transfer subunit</fullName>
    </recommendedName>
    <alternativeName>
        <fullName evidence="11">Dihydroorotate oxidase B, electron transfer subunit</fullName>
    </alternativeName>
</protein>
<feature type="binding site" evidence="11 13">
    <location>
        <position position="225"/>
    </location>
    <ligand>
        <name>[2Fe-2S] cluster</name>
        <dbReference type="ChEBI" id="CHEBI:190135"/>
    </ligand>
</feature>
<feature type="binding site" evidence="11 12">
    <location>
        <begin position="52"/>
        <end position="55"/>
    </location>
    <ligand>
        <name>FAD</name>
        <dbReference type="ChEBI" id="CHEBI:57692"/>
    </ligand>
</feature>
<keyword evidence="4 11" id="KW-0001">2Fe-2S</keyword>
<dbReference type="GO" id="GO:0046872">
    <property type="term" value="F:metal ion binding"/>
    <property type="evidence" value="ECO:0007669"/>
    <property type="project" value="UniProtKB-KW"/>
</dbReference>
<comment type="function">
    <text evidence="11">Responsible for channeling the electrons from the oxidation of dihydroorotate from the FMN redox center in the PyrD type B subunit to the ultimate electron acceptor NAD(+).</text>
</comment>
<dbReference type="CDD" id="cd06218">
    <property type="entry name" value="DHOD_e_trans"/>
    <property type="match status" value="1"/>
</dbReference>
<dbReference type="UniPathway" id="UPA00070">
    <property type="reaction ID" value="UER00945"/>
</dbReference>
<dbReference type="OrthoDB" id="9789468at2"/>
<comment type="caution">
    <text evidence="11">Lacks conserved residue(s) required for the propagation of feature annotation.</text>
</comment>
<evidence type="ECO:0000256" key="5">
    <source>
        <dbReference type="ARBA" id="ARBA00022723"/>
    </source>
</evidence>
<keyword evidence="2 11" id="KW-0813">Transport</keyword>
<keyword evidence="5 11" id="KW-0479">Metal-binding</keyword>
<dbReference type="InterPro" id="IPR037117">
    <property type="entry name" value="Dihydroorotate_DH_ele_sf"/>
</dbReference>
<evidence type="ECO:0000256" key="9">
    <source>
        <dbReference type="ARBA" id="ARBA00023004"/>
    </source>
</evidence>
<dbReference type="PANTHER" id="PTHR43513">
    <property type="entry name" value="DIHYDROOROTATE DEHYDROGENASE B (NAD(+)), ELECTRON TRANSFER SUBUNIT"/>
    <property type="match status" value="1"/>
</dbReference>
<evidence type="ECO:0000256" key="11">
    <source>
        <dbReference type="HAMAP-Rule" id="MF_01211"/>
    </source>
</evidence>
<feature type="binding site" evidence="11 12">
    <location>
        <begin position="74"/>
        <end position="75"/>
    </location>
    <ligand>
        <name>FAD</name>
        <dbReference type="ChEBI" id="CHEBI:57692"/>
    </ligand>
</feature>
<dbReference type="PROSITE" id="PS51384">
    <property type="entry name" value="FAD_FR"/>
    <property type="match status" value="1"/>
</dbReference>
<dbReference type="InterPro" id="IPR019480">
    <property type="entry name" value="Dihydroorotate_DH_Fe-S-bd"/>
</dbReference>
<comment type="cofactor">
    <cofactor evidence="11">
        <name>[2Fe-2S] cluster</name>
        <dbReference type="ChEBI" id="CHEBI:190135"/>
    </cofactor>
    <text evidence="11">Binds 1 [2Fe-2S] cluster per subunit.</text>
</comment>
<dbReference type="InterPro" id="IPR023455">
    <property type="entry name" value="Dihydroorotate_DHASE_ETsu"/>
</dbReference>
<dbReference type="Proteomes" id="UP000184604">
    <property type="component" value="Chromosome"/>
</dbReference>
<keyword evidence="8 11" id="KW-0249">Electron transport</keyword>
<evidence type="ECO:0000256" key="8">
    <source>
        <dbReference type="ARBA" id="ARBA00022982"/>
    </source>
</evidence>
<comment type="cofactor">
    <cofactor evidence="11 12">
        <name>FAD</name>
        <dbReference type="ChEBI" id="CHEBI:57692"/>
    </cofactor>
    <text evidence="11 12">Binds 1 FAD per subunit.</text>
</comment>
<evidence type="ECO:0000313" key="15">
    <source>
        <dbReference type="EMBL" id="APM40627.1"/>
    </source>
</evidence>
<evidence type="ECO:0000256" key="7">
    <source>
        <dbReference type="ARBA" id="ARBA00022975"/>
    </source>
</evidence>
<dbReference type="InterPro" id="IPR050353">
    <property type="entry name" value="PyrK_electron_transfer"/>
</dbReference>
<evidence type="ECO:0000313" key="16">
    <source>
        <dbReference type="Proteomes" id="UP000184604"/>
    </source>
</evidence>
<feature type="domain" description="FAD-binding FR-type" evidence="14">
    <location>
        <begin position="5"/>
        <end position="99"/>
    </location>
</feature>